<dbReference type="RefSeq" id="WP_380075531.1">
    <property type="nucleotide sequence ID" value="NZ_JBHRZF010000010.1"/>
</dbReference>
<keyword evidence="2" id="KW-1185">Reference proteome</keyword>
<reference evidence="2" key="1">
    <citation type="journal article" date="2019" name="Int. J. Syst. Evol. Microbiol.">
        <title>The Global Catalogue of Microorganisms (GCM) 10K type strain sequencing project: providing services to taxonomists for standard genome sequencing and annotation.</title>
        <authorList>
            <consortium name="The Broad Institute Genomics Platform"/>
            <consortium name="The Broad Institute Genome Sequencing Center for Infectious Disease"/>
            <person name="Wu L."/>
            <person name="Ma J."/>
        </authorList>
    </citation>
    <scope>NUCLEOTIDE SEQUENCE [LARGE SCALE GENOMIC DNA]</scope>
    <source>
        <strain evidence="2">CCTCC AB 2013263</strain>
    </source>
</reference>
<comment type="caution">
    <text evidence="1">The sequence shown here is derived from an EMBL/GenBank/DDBJ whole genome shotgun (WGS) entry which is preliminary data.</text>
</comment>
<protein>
    <submittedName>
        <fullName evidence="1">Uncharacterized protein</fullName>
    </submittedName>
</protein>
<evidence type="ECO:0000313" key="1">
    <source>
        <dbReference type="EMBL" id="MFC3859366.1"/>
    </source>
</evidence>
<proteinExistence type="predicted"/>
<organism evidence="1 2">
    <name type="scientific">Deinococcus antarcticus</name>
    <dbReference type="NCBI Taxonomy" id="1298767"/>
    <lineage>
        <taxon>Bacteria</taxon>
        <taxon>Thermotogati</taxon>
        <taxon>Deinococcota</taxon>
        <taxon>Deinococci</taxon>
        <taxon>Deinococcales</taxon>
        <taxon>Deinococcaceae</taxon>
        <taxon>Deinococcus</taxon>
    </lineage>
</organism>
<dbReference type="EMBL" id="JBHRZF010000010">
    <property type="protein sequence ID" value="MFC3859366.1"/>
    <property type="molecule type" value="Genomic_DNA"/>
</dbReference>
<name>A0ABV8A2B1_9DEIO</name>
<evidence type="ECO:0000313" key="2">
    <source>
        <dbReference type="Proteomes" id="UP001595748"/>
    </source>
</evidence>
<sequence length="80" mass="8774">MKLREHLLAQDAKATLTGIYNQLEALRKAPGAADPVTVLATAHDRLDVAVAHAYGWEWPLSNEEILSRLLALNLERSQGA</sequence>
<gene>
    <name evidence="1" type="ORF">ACFOPQ_01075</name>
</gene>
<accession>A0ABV8A2B1</accession>
<dbReference type="Proteomes" id="UP001595748">
    <property type="component" value="Unassembled WGS sequence"/>
</dbReference>